<dbReference type="InterPro" id="IPR014922">
    <property type="entry name" value="YdhG-like"/>
</dbReference>
<dbReference type="SUPFAM" id="SSF159888">
    <property type="entry name" value="YdhG-like"/>
    <property type="match status" value="1"/>
</dbReference>
<evidence type="ECO:0000313" key="3">
    <source>
        <dbReference type="Proteomes" id="UP000676246"/>
    </source>
</evidence>
<keyword evidence="3" id="KW-1185">Reference proteome</keyword>
<evidence type="ECO:0000313" key="2">
    <source>
        <dbReference type="EMBL" id="MBQ0930607.1"/>
    </source>
</evidence>
<accession>A0A940Y697</accession>
<name>A0A940Y697_9BURK</name>
<comment type="caution">
    <text evidence="2">The sequence shown here is derived from an EMBL/GenBank/DDBJ whole genome shotgun (WGS) entry which is preliminary data.</text>
</comment>
<organism evidence="2 3">
    <name type="scientific">Ideonella alba</name>
    <dbReference type="NCBI Taxonomy" id="2824118"/>
    <lineage>
        <taxon>Bacteria</taxon>
        <taxon>Pseudomonadati</taxon>
        <taxon>Pseudomonadota</taxon>
        <taxon>Betaproteobacteria</taxon>
        <taxon>Burkholderiales</taxon>
        <taxon>Sphaerotilaceae</taxon>
        <taxon>Ideonella</taxon>
    </lineage>
</organism>
<gene>
    <name evidence="2" type="ORF">KAK03_08905</name>
</gene>
<dbReference type="EMBL" id="JAGQDD010000004">
    <property type="protein sequence ID" value="MBQ0930607.1"/>
    <property type="molecule type" value="Genomic_DNA"/>
</dbReference>
<proteinExistence type="predicted"/>
<dbReference type="Proteomes" id="UP000676246">
    <property type="component" value="Unassembled WGS sequence"/>
</dbReference>
<evidence type="ECO:0000259" key="1">
    <source>
        <dbReference type="Pfam" id="PF08818"/>
    </source>
</evidence>
<sequence>MPHSKKPMPTSTSSRQAAAPMGGVDAFLASLAHPHKEGIELLRQAILAVDPRITEDVKWNAPSFALADHFATFKLHPPATLQLVLHTGAKRQASPRRFALSGAEPFIKWAAPDRCVITLANTASAREHTALVASLVRQWLEQL</sequence>
<dbReference type="AlphaFoldDB" id="A0A940Y697"/>
<dbReference type="RefSeq" id="WP_210853487.1">
    <property type="nucleotide sequence ID" value="NZ_JAGQDD010000004.1"/>
</dbReference>
<feature type="domain" description="YdhG-like" evidence="1">
    <location>
        <begin position="35"/>
        <end position="139"/>
    </location>
</feature>
<reference evidence="2 3" key="1">
    <citation type="submission" date="2021-04" db="EMBL/GenBank/DDBJ databases">
        <title>The genome sequence of Ideonella sp. 3Y2.</title>
        <authorList>
            <person name="Liu Y."/>
        </authorList>
    </citation>
    <scope>NUCLEOTIDE SEQUENCE [LARGE SCALE GENOMIC DNA]</scope>
    <source>
        <strain evidence="2 3">3Y2</strain>
    </source>
</reference>
<dbReference type="Gene3D" id="3.90.1150.200">
    <property type="match status" value="1"/>
</dbReference>
<protein>
    <submittedName>
        <fullName evidence="2">DUF1801 domain-containing protein</fullName>
    </submittedName>
</protein>
<dbReference type="Pfam" id="PF08818">
    <property type="entry name" value="DUF1801"/>
    <property type="match status" value="1"/>
</dbReference>